<sequence length="1120" mass="120841">MSELKLPRLLAAAKEFNIGQDTLVEFLVGKGFMRDDLKATAKLSEPMYHALQREFQSDKVAKNKADQIEIPKGMQAEKKKKEEEEAAAAAAAAAKKAVAPKEEPKVEKPPVVEAEPVKEPEKPKEEPKPVEVQPVVVAKEEPKVVAEAPPVQPIAEEKPQPQAPATEQEVTKVPVTGIGGPKIINKIDLSAIDSSTRPKKVVPSNNTNQNKPKTEAPVQQQPKAADQPPVAEKKEIPQQQPKQEIAEPVKEEPKPQPQPVVAKEPEPVKEKEQKTPVAEQQPAQVAPEERQQEPAATDNGAPVIENIKADKIEGPKILGKINLPVDSDTRPKSGPRDEKRKRKRIPLDKNTPGGQQGGQGGNQGQGGGQGGQRPPYQGQGGGQGGQRPPYQGQGGGQGGQRPPYQGQGGGQGGQRPPYQGQGGGQGGQRPPYQGQGGNRPPHQGGQGNNRGGQGGPNRGGNNRGPHNSNTGTGGGFRREDKEIDQKEIQEKIRQTQAKLAGAGGRGKSLKAKYRRAKREEAAESMGDGVQDNKLQVTEFVTVSELASLMDVNFTEVISKCMGLGIMVSINQRLDAEVIELVASEFGFEVEFIGIDDVEEEDEEDVVIDGENAVTRAPIVTIMGHVDHGKTSLLDYIRSANVVAGEAGGITQHIGAYQVTTATGKKITFLDTPGHEAFTAMRARGAKAADVAVIVVAADDAVMPQTKEAISHAQAAQLPMVFAINKIDKDGANPKKIYEQLSQMNILVEEWGGKFQSQELSAKKGLNVDLLLEKLLLEAELLDLKANPEKEASGTVIEASLDKGRGYVATILVQNGTLRQGDLVVSGQHFGRVKAMFNERNQRVQEVPPSSPVVILGLNGAPQAGEKFKVYADEAEAKEVATKRAQILREQGLRARKHITLDEIGRRLALGNFKELNIIIKGDVDGSVEALSDSLQKLSTQEIAVRVVHKAVGQISESDVLLATASDAVIVGFNVRPSMQANRLAETEGVQIKTYSIIYNAIEEIKSAMEGMLEPKIQEKIVANVEVREVYKFDKATVAGCYVLDGKIARNNKIRIIRDGIVEFPRGEGGHAELGSLKRFKDDVKEVATGYECGLTIKNFADLKVGDIVEAFEEEEVKRTL</sequence>
<keyword evidence="6 7" id="KW-0342">GTP-binding</keyword>
<comment type="subcellular location">
    <subcellularLocation>
        <location evidence="7">Cytoplasm</location>
    </subcellularLocation>
</comment>
<feature type="compositionally biased region" description="Basic and acidic residues" evidence="9">
    <location>
        <begin position="263"/>
        <end position="274"/>
    </location>
</feature>
<keyword evidence="12" id="KW-1185">Reference proteome</keyword>
<dbReference type="CDD" id="cd03692">
    <property type="entry name" value="mtIF2_IVc"/>
    <property type="match status" value="1"/>
</dbReference>
<dbReference type="SUPFAM" id="SSF50447">
    <property type="entry name" value="Translation proteins"/>
    <property type="match status" value="2"/>
</dbReference>
<name>A0A1N7LE63_9BACT</name>
<feature type="binding site" evidence="7">
    <location>
        <begin position="724"/>
        <end position="727"/>
    </location>
    <ligand>
        <name>GTP</name>
        <dbReference type="ChEBI" id="CHEBI:37565"/>
    </ligand>
</feature>
<dbReference type="InterPro" id="IPR044145">
    <property type="entry name" value="IF2_II"/>
</dbReference>
<dbReference type="Pfam" id="PF11987">
    <property type="entry name" value="IF-2"/>
    <property type="match status" value="1"/>
</dbReference>
<keyword evidence="5 7" id="KW-0648">Protein biosynthesis</keyword>
<dbReference type="GO" id="GO:0005737">
    <property type="term" value="C:cytoplasm"/>
    <property type="evidence" value="ECO:0007669"/>
    <property type="project" value="UniProtKB-SubCell"/>
</dbReference>
<feature type="compositionally biased region" description="Low complexity" evidence="9">
    <location>
        <begin position="87"/>
        <end position="97"/>
    </location>
</feature>
<feature type="compositionally biased region" description="Low complexity" evidence="9">
    <location>
        <begin position="428"/>
        <end position="443"/>
    </location>
</feature>
<dbReference type="FunFam" id="2.40.30.10:FF:000007">
    <property type="entry name" value="Translation initiation factor IF-2"/>
    <property type="match status" value="1"/>
</dbReference>
<evidence type="ECO:0000256" key="9">
    <source>
        <dbReference type="SAM" id="MobiDB-lite"/>
    </source>
</evidence>
<feature type="compositionally biased region" description="Basic and acidic residues" evidence="9">
    <location>
        <begin position="68"/>
        <end position="83"/>
    </location>
</feature>
<evidence type="ECO:0000256" key="7">
    <source>
        <dbReference type="HAMAP-Rule" id="MF_00100"/>
    </source>
</evidence>
<feature type="binding site" evidence="7">
    <location>
        <begin position="623"/>
        <end position="630"/>
    </location>
    <ligand>
        <name>GTP</name>
        <dbReference type="ChEBI" id="CHEBI:37565"/>
    </ligand>
</feature>
<dbReference type="Pfam" id="PF22042">
    <property type="entry name" value="EF-G_D2"/>
    <property type="match status" value="1"/>
</dbReference>
<keyword evidence="7" id="KW-0963">Cytoplasm</keyword>
<gene>
    <name evidence="7" type="primary">infB</name>
    <name evidence="11" type="ORF">SAMN05421788_101816</name>
</gene>
<protein>
    <recommendedName>
        <fullName evidence="2 7">Translation initiation factor IF-2</fullName>
    </recommendedName>
</protein>
<evidence type="ECO:0000256" key="6">
    <source>
        <dbReference type="ARBA" id="ARBA00023134"/>
    </source>
</evidence>
<dbReference type="Pfam" id="PF04760">
    <property type="entry name" value="IF2_N"/>
    <property type="match status" value="1"/>
</dbReference>
<dbReference type="InterPro" id="IPR036925">
    <property type="entry name" value="TIF_IF2_dom3_sf"/>
</dbReference>
<dbReference type="PROSITE" id="PS51722">
    <property type="entry name" value="G_TR_2"/>
    <property type="match status" value="1"/>
</dbReference>
<comment type="similarity">
    <text evidence="1 7 8">Belongs to the TRAFAC class translation factor GTPase superfamily. Classic translation factor GTPase family. IF-2 subfamily.</text>
</comment>
<keyword evidence="3 7" id="KW-0396">Initiation factor</keyword>
<evidence type="ECO:0000256" key="8">
    <source>
        <dbReference type="RuleBase" id="RU000644"/>
    </source>
</evidence>
<feature type="compositionally biased region" description="Basic and acidic residues" evidence="9">
    <location>
        <begin position="244"/>
        <end position="254"/>
    </location>
</feature>
<dbReference type="GO" id="GO:0003924">
    <property type="term" value="F:GTPase activity"/>
    <property type="evidence" value="ECO:0007669"/>
    <property type="project" value="UniProtKB-UniRule"/>
</dbReference>
<evidence type="ECO:0000256" key="3">
    <source>
        <dbReference type="ARBA" id="ARBA00022540"/>
    </source>
</evidence>
<accession>A0A1N7LE63</accession>
<dbReference type="SUPFAM" id="SSF52540">
    <property type="entry name" value="P-loop containing nucleoside triphosphate hydrolases"/>
    <property type="match status" value="1"/>
</dbReference>
<dbReference type="InterPro" id="IPR000178">
    <property type="entry name" value="TF_IF2_bacterial-like"/>
</dbReference>
<feature type="binding site" evidence="7">
    <location>
        <begin position="670"/>
        <end position="674"/>
    </location>
    <ligand>
        <name>GTP</name>
        <dbReference type="ChEBI" id="CHEBI:37565"/>
    </ligand>
</feature>
<dbReference type="STRING" id="477680.SAMN05421788_101816"/>
<dbReference type="SUPFAM" id="SSF52156">
    <property type="entry name" value="Initiation factor IF2/eIF5b, domain 3"/>
    <property type="match status" value="1"/>
</dbReference>
<organism evidence="11 12">
    <name type="scientific">Filimonas lacunae</name>
    <dbReference type="NCBI Taxonomy" id="477680"/>
    <lineage>
        <taxon>Bacteria</taxon>
        <taxon>Pseudomonadati</taxon>
        <taxon>Bacteroidota</taxon>
        <taxon>Chitinophagia</taxon>
        <taxon>Chitinophagales</taxon>
        <taxon>Chitinophagaceae</taxon>
        <taxon>Filimonas</taxon>
    </lineage>
</organism>
<dbReference type="PANTHER" id="PTHR43381">
    <property type="entry name" value="TRANSLATION INITIATION FACTOR IF-2-RELATED"/>
    <property type="match status" value="1"/>
</dbReference>
<dbReference type="InterPro" id="IPR000795">
    <property type="entry name" value="T_Tr_GTP-bd_dom"/>
</dbReference>
<dbReference type="OrthoDB" id="9811804at2"/>
<dbReference type="NCBIfam" id="TIGR00231">
    <property type="entry name" value="small_GTP"/>
    <property type="match status" value="1"/>
</dbReference>
<dbReference type="CDD" id="cd01887">
    <property type="entry name" value="IF2_eIF5B"/>
    <property type="match status" value="1"/>
</dbReference>
<dbReference type="Proteomes" id="UP000186917">
    <property type="component" value="Unassembled WGS sequence"/>
</dbReference>
<evidence type="ECO:0000256" key="4">
    <source>
        <dbReference type="ARBA" id="ARBA00022741"/>
    </source>
</evidence>
<dbReference type="CDD" id="cd03702">
    <property type="entry name" value="IF2_mtIF2_II"/>
    <property type="match status" value="1"/>
</dbReference>
<dbReference type="Gene3D" id="2.40.30.10">
    <property type="entry name" value="Translation factors"/>
    <property type="match status" value="2"/>
</dbReference>
<dbReference type="AlphaFoldDB" id="A0A1N7LE63"/>
<feature type="domain" description="Tr-type G" evidence="10">
    <location>
        <begin position="614"/>
        <end position="784"/>
    </location>
</feature>
<dbReference type="InterPro" id="IPR005225">
    <property type="entry name" value="Small_GTP-bd"/>
</dbReference>
<evidence type="ECO:0000256" key="1">
    <source>
        <dbReference type="ARBA" id="ARBA00007733"/>
    </source>
</evidence>
<feature type="compositionally biased region" description="Basic and acidic residues" evidence="9">
    <location>
        <begin position="327"/>
        <end position="338"/>
    </location>
</feature>
<reference evidence="12" key="1">
    <citation type="submission" date="2017-01" db="EMBL/GenBank/DDBJ databases">
        <authorList>
            <person name="Varghese N."/>
            <person name="Submissions S."/>
        </authorList>
    </citation>
    <scope>NUCLEOTIDE SEQUENCE [LARGE SCALE GENOMIC DNA]</scope>
    <source>
        <strain evidence="12">DSM 21054</strain>
    </source>
</reference>
<dbReference type="Gene3D" id="3.40.50.10050">
    <property type="entry name" value="Translation initiation factor IF- 2, domain 3"/>
    <property type="match status" value="1"/>
</dbReference>
<dbReference type="HAMAP" id="MF_00100_B">
    <property type="entry name" value="IF_2_B"/>
    <property type="match status" value="1"/>
</dbReference>
<dbReference type="InterPro" id="IPR053905">
    <property type="entry name" value="EF-G-like_DII"/>
</dbReference>
<dbReference type="InterPro" id="IPR006847">
    <property type="entry name" value="IF2_N"/>
</dbReference>
<dbReference type="InterPro" id="IPR027417">
    <property type="entry name" value="P-loop_NTPase"/>
</dbReference>
<evidence type="ECO:0000256" key="2">
    <source>
        <dbReference type="ARBA" id="ARBA00020675"/>
    </source>
</evidence>
<comment type="function">
    <text evidence="7 8">One of the essential components for the initiation of protein synthesis. Protects formylmethionyl-tRNA from spontaneous hydrolysis and promotes its binding to the 30S ribosomal subunits. Also involved in the hydrolysis of GTP during the formation of the 70S ribosomal complex.</text>
</comment>
<feature type="compositionally biased region" description="Polar residues" evidence="9">
    <location>
        <begin position="203"/>
        <end position="222"/>
    </location>
</feature>
<dbReference type="InterPro" id="IPR023115">
    <property type="entry name" value="TIF_IF2_dom3"/>
</dbReference>
<dbReference type="NCBIfam" id="TIGR00487">
    <property type="entry name" value="IF-2"/>
    <property type="match status" value="1"/>
</dbReference>
<dbReference type="FunFam" id="3.40.50.10050:FF:000001">
    <property type="entry name" value="Translation initiation factor IF-2"/>
    <property type="match status" value="1"/>
</dbReference>
<dbReference type="EMBL" id="FTOR01000001">
    <property type="protein sequence ID" value="SIS72083.1"/>
    <property type="molecule type" value="Genomic_DNA"/>
</dbReference>
<dbReference type="InterPro" id="IPR009000">
    <property type="entry name" value="Transl_B-barrel_sf"/>
</dbReference>
<evidence type="ECO:0000256" key="5">
    <source>
        <dbReference type="ARBA" id="ARBA00022917"/>
    </source>
</evidence>
<feature type="region of interest" description="Disordered" evidence="9">
    <location>
        <begin position="68"/>
        <end position="479"/>
    </location>
</feature>
<dbReference type="RefSeq" id="WP_076375897.1">
    <property type="nucleotide sequence ID" value="NZ_AP017422.1"/>
</dbReference>
<dbReference type="GO" id="GO:0005525">
    <property type="term" value="F:GTP binding"/>
    <property type="evidence" value="ECO:0007669"/>
    <property type="project" value="UniProtKB-KW"/>
</dbReference>
<dbReference type="PANTHER" id="PTHR43381:SF5">
    <property type="entry name" value="TR-TYPE G DOMAIN-CONTAINING PROTEIN"/>
    <property type="match status" value="1"/>
</dbReference>
<feature type="compositionally biased region" description="Gly residues" evidence="9">
    <location>
        <begin position="444"/>
        <end position="462"/>
    </location>
</feature>
<dbReference type="InterPro" id="IPR015760">
    <property type="entry name" value="TIF_IF2"/>
</dbReference>
<feature type="compositionally biased region" description="Gly residues" evidence="9">
    <location>
        <begin position="354"/>
        <end position="371"/>
    </location>
</feature>
<dbReference type="Gene3D" id="3.40.50.300">
    <property type="entry name" value="P-loop containing nucleotide triphosphate hydrolases"/>
    <property type="match status" value="1"/>
</dbReference>
<keyword evidence="4 7" id="KW-0547">Nucleotide-binding</keyword>
<dbReference type="FunFam" id="2.40.30.10:FF:000008">
    <property type="entry name" value="Translation initiation factor IF-2"/>
    <property type="match status" value="1"/>
</dbReference>
<dbReference type="FunFam" id="3.40.50.300:FF:000019">
    <property type="entry name" value="Translation initiation factor IF-2"/>
    <property type="match status" value="1"/>
</dbReference>
<evidence type="ECO:0000313" key="11">
    <source>
        <dbReference type="EMBL" id="SIS72083.1"/>
    </source>
</evidence>
<comment type="caution">
    <text evidence="7">Lacks conserved residue(s) required for the propagation of feature annotation.</text>
</comment>
<evidence type="ECO:0000259" key="10">
    <source>
        <dbReference type="PROSITE" id="PS51722"/>
    </source>
</evidence>
<proteinExistence type="inferred from homology"/>
<evidence type="ECO:0000313" key="12">
    <source>
        <dbReference type="Proteomes" id="UP000186917"/>
    </source>
</evidence>
<feature type="compositionally biased region" description="Basic and acidic residues" evidence="9">
    <location>
        <begin position="99"/>
        <end position="129"/>
    </location>
</feature>
<dbReference type="GO" id="GO:0003743">
    <property type="term" value="F:translation initiation factor activity"/>
    <property type="evidence" value="ECO:0007669"/>
    <property type="project" value="UniProtKB-UniRule"/>
</dbReference>
<dbReference type="Pfam" id="PF00009">
    <property type="entry name" value="GTP_EFTU"/>
    <property type="match status" value="1"/>
</dbReference>